<name>A0A8J2J5Q9_9HEXA</name>
<dbReference type="AlphaFoldDB" id="A0A8J2J5Q9"/>
<sequence length="64" mass="7160">QTQDSDDSKLEPVFIHQITNSDEAGFIVMKTITILHTGEIKVIARGKNVTYMFPDLLTLLGLNQ</sequence>
<feature type="domain" description="EAL" evidence="1">
    <location>
        <begin position="1"/>
        <end position="64"/>
    </location>
</feature>
<evidence type="ECO:0000259" key="1">
    <source>
        <dbReference type="PROSITE" id="PS50883"/>
    </source>
</evidence>
<organism evidence="2 3">
    <name type="scientific">Allacma fusca</name>
    <dbReference type="NCBI Taxonomy" id="39272"/>
    <lineage>
        <taxon>Eukaryota</taxon>
        <taxon>Metazoa</taxon>
        <taxon>Ecdysozoa</taxon>
        <taxon>Arthropoda</taxon>
        <taxon>Hexapoda</taxon>
        <taxon>Collembola</taxon>
        <taxon>Symphypleona</taxon>
        <taxon>Sminthuridae</taxon>
        <taxon>Allacma</taxon>
    </lineage>
</organism>
<gene>
    <name evidence="2" type="ORF">AFUS01_LOCUS4514</name>
</gene>
<reference evidence="2" key="1">
    <citation type="submission" date="2021-06" db="EMBL/GenBank/DDBJ databases">
        <authorList>
            <person name="Hodson N. C."/>
            <person name="Mongue J. A."/>
            <person name="Jaron S. K."/>
        </authorList>
    </citation>
    <scope>NUCLEOTIDE SEQUENCE</scope>
</reference>
<keyword evidence="3" id="KW-1185">Reference proteome</keyword>
<evidence type="ECO:0000313" key="2">
    <source>
        <dbReference type="EMBL" id="CAG7703820.1"/>
    </source>
</evidence>
<dbReference type="InterPro" id="IPR001633">
    <property type="entry name" value="EAL_dom"/>
</dbReference>
<dbReference type="Proteomes" id="UP000708208">
    <property type="component" value="Unassembled WGS sequence"/>
</dbReference>
<comment type="caution">
    <text evidence="2">The sequence shown here is derived from an EMBL/GenBank/DDBJ whole genome shotgun (WGS) entry which is preliminary data.</text>
</comment>
<feature type="non-terminal residue" evidence="2">
    <location>
        <position position="64"/>
    </location>
</feature>
<dbReference type="PROSITE" id="PS50883">
    <property type="entry name" value="EAL"/>
    <property type="match status" value="1"/>
</dbReference>
<dbReference type="EMBL" id="CAJVCH010028213">
    <property type="protein sequence ID" value="CAG7703820.1"/>
    <property type="molecule type" value="Genomic_DNA"/>
</dbReference>
<evidence type="ECO:0000313" key="3">
    <source>
        <dbReference type="Proteomes" id="UP000708208"/>
    </source>
</evidence>
<protein>
    <recommendedName>
        <fullName evidence="1">EAL domain-containing protein</fullName>
    </recommendedName>
</protein>
<proteinExistence type="predicted"/>
<accession>A0A8J2J5Q9</accession>